<proteinExistence type="predicted"/>
<dbReference type="VEuPathDB" id="TrichDB:TRFO_40378"/>
<reference evidence="1" key="1">
    <citation type="submission" date="2016-10" db="EMBL/GenBank/DDBJ databases">
        <authorList>
            <person name="Benchimol M."/>
            <person name="Almeida L.G."/>
            <person name="Vasconcelos A.T."/>
            <person name="Perreira-Neves A."/>
            <person name="Rosa I.A."/>
            <person name="Tasca T."/>
            <person name="Bogo M.R."/>
            <person name="de Souza W."/>
        </authorList>
    </citation>
    <scope>NUCLEOTIDE SEQUENCE [LARGE SCALE GENOMIC DNA]</scope>
    <source>
        <strain evidence="1">K</strain>
    </source>
</reference>
<name>A0A1J4J7B1_9EUKA</name>
<accession>A0A1J4J7B1</accession>
<dbReference type="EMBL" id="MLAK01001411">
    <property type="protein sequence ID" value="OHS93341.1"/>
    <property type="molecule type" value="Genomic_DNA"/>
</dbReference>
<sequence length="322" mass="36698">METFPLDLVSLLLPVVVHPIEIPFNSLQHSVIDHHGHIFSVSVKEGVGIINSGSPVQCSPIKYDRKITTPCSDSNDESNNDSNHDDSYNLLNALTKEIKKNAESVNDFKIDKIVFHWGLKKGHSPFLLDCDGSTFCPRSEFIKSNFQAIHLFIAQESNVQVIANQCITRGKCCLGGTQSIQRNYIVASKLNQLIDFLEISEHEAVFRYLKKHISKILPSVMLTNVPVCANCFNFYMRMERISKNMNFRAKSQNVTPRLRKSANVKLPSPLYEVNMRTQSGLNYMTNHMARNTDKAKKLYRMMPISRPKPPPFERNPARKLYL</sequence>
<evidence type="ECO:0000313" key="2">
    <source>
        <dbReference type="Proteomes" id="UP000179807"/>
    </source>
</evidence>
<dbReference type="GeneID" id="94847871"/>
<dbReference type="AlphaFoldDB" id="A0A1J4J7B1"/>
<keyword evidence="2" id="KW-1185">Reference proteome</keyword>
<evidence type="ECO:0000313" key="1">
    <source>
        <dbReference type="EMBL" id="OHS93341.1"/>
    </source>
</evidence>
<protein>
    <submittedName>
        <fullName evidence="1">Uncharacterized protein</fullName>
    </submittedName>
</protein>
<gene>
    <name evidence="1" type="ORF">TRFO_40378</name>
</gene>
<comment type="caution">
    <text evidence="1">The sequence shown here is derived from an EMBL/GenBank/DDBJ whole genome shotgun (WGS) entry which is preliminary data.</text>
</comment>
<dbReference type="Proteomes" id="UP000179807">
    <property type="component" value="Unassembled WGS sequence"/>
</dbReference>
<dbReference type="RefSeq" id="XP_068346478.1">
    <property type="nucleotide sequence ID" value="XM_068513167.1"/>
</dbReference>
<organism evidence="1 2">
    <name type="scientific">Tritrichomonas foetus</name>
    <dbReference type="NCBI Taxonomy" id="1144522"/>
    <lineage>
        <taxon>Eukaryota</taxon>
        <taxon>Metamonada</taxon>
        <taxon>Parabasalia</taxon>
        <taxon>Tritrichomonadida</taxon>
        <taxon>Tritrichomonadidae</taxon>
        <taxon>Tritrichomonas</taxon>
    </lineage>
</organism>